<accession>A0ABU7W082</accession>
<evidence type="ECO:0000313" key="2">
    <source>
        <dbReference type="Proteomes" id="UP001356704"/>
    </source>
</evidence>
<dbReference type="EMBL" id="JAZHOU010000001">
    <property type="protein sequence ID" value="MEF3077396.1"/>
    <property type="molecule type" value="Genomic_DNA"/>
</dbReference>
<organism evidence="1 2">
    <name type="scientific">Winogradskyella poriferorum</name>
    <dbReference type="NCBI Taxonomy" id="307627"/>
    <lineage>
        <taxon>Bacteria</taxon>
        <taxon>Pseudomonadati</taxon>
        <taxon>Bacteroidota</taxon>
        <taxon>Flavobacteriia</taxon>
        <taxon>Flavobacteriales</taxon>
        <taxon>Flavobacteriaceae</taxon>
        <taxon>Winogradskyella</taxon>
    </lineage>
</organism>
<reference evidence="1 2" key="1">
    <citation type="submission" date="2024-02" db="EMBL/GenBank/DDBJ databases">
        <title>Winogradskyella poriferorum JCM 12885.</title>
        <authorList>
            <person name="Zhang D.-F."/>
            <person name="Fu Z.-Y."/>
        </authorList>
    </citation>
    <scope>NUCLEOTIDE SEQUENCE [LARGE SCALE GENOMIC DNA]</scope>
    <source>
        <strain evidence="1 2">JCM 12885</strain>
    </source>
</reference>
<keyword evidence="2" id="KW-1185">Reference proteome</keyword>
<name>A0ABU7W082_9FLAO</name>
<sequence>MEDNLFLLLQKRDSYLPETFAYIFKKYCQQFAFYLWLVEWLDDNLKTHITDCDEDAERTFRDQRKIFSKHKEELWRMFRREMFKIGGLPMTRFELNGTNKAEPSKDLEEMKRIMIPKTEIERKRTVKSRREKITELKDFTKGYADELILERVFNMKQDSRKNHTE</sequence>
<evidence type="ECO:0000313" key="1">
    <source>
        <dbReference type="EMBL" id="MEF3077396.1"/>
    </source>
</evidence>
<gene>
    <name evidence="1" type="ORF">V1468_00135</name>
</gene>
<proteinExistence type="predicted"/>
<dbReference type="Proteomes" id="UP001356704">
    <property type="component" value="Unassembled WGS sequence"/>
</dbReference>
<protein>
    <submittedName>
        <fullName evidence="1">Uncharacterized protein</fullName>
    </submittedName>
</protein>
<comment type="caution">
    <text evidence="1">The sequence shown here is derived from an EMBL/GenBank/DDBJ whole genome shotgun (WGS) entry which is preliminary data.</text>
</comment>
<dbReference type="RefSeq" id="WP_331808239.1">
    <property type="nucleotide sequence ID" value="NZ_JAZHOU010000001.1"/>
</dbReference>